<proteinExistence type="inferred from homology"/>
<dbReference type="SUPFAM" id="SSF54060">
    <property type="entry name" value="His-Me finger endonucleases"/>
    <property type="match status" value="1"/>
</dbReference>
<comment type="caution">
    <text evidence="2">The sequence shown here is derived from an EMBL/GenBank/DDBJ whole genome shotgun (WGS) entry which is preliminary data.</text>
</comment>
<comment type="similarity">
    <text evidence="1">Belongs to the EndA/NucM nuclease family.</text>
</comment>
<gene>
    <name evidence="2" type="ORF">H0A75_00025</name>
</gene>
<protein>
    <submittedName>
        <fullName evidence="2">Endonuclease</fullName>
    </submittedName>
</protein>
<evidence type="ECO:0000256" key="1">
    <source>
        <dbReference type="ARBA" id="ARBA00006429"/>
    </source>
</evidence>
<name>A0A7Z0MMD5_9GAMM</name>
<organism evidence="2 3">
    <name type="scientific">Candidatus Methanofishera endochildressiae</name>
    <dbReference type="NCBI Taxonomy" id="2738884"/>
    <lineage>
        <taxon>Bacteria</taxon>
        <taxon>Pseudomonadati</taxon>
        <taxon>Pseudomonadota</taxon>
        <taxon>Gammaproteobacteria</taxon>
        <taxon>Candidatus Methanofishera</taxon>
    </lineage>
</organism>
<keyword evidence="2" id="KW-0540">Nuclease</keyword>
<dbReference type="InterPro" id="IPR044925">
    <property type="entry name" value="His-Me_finger_sf"/>
</dbReference>
<evidence type="ECO:0000313" key="3">
    <source>
        <dbReference type="Proteomes" id="UP000537890"/>
    </source>
</evidence>
<evidence type="ECO:0000313" key="2">
    <source>
        <dbReference type="EMBL" id="NYT46331.1"/>
    </source>
</evidence>
<dbReference type="Pfam" id="PF04231">
    <property type="entry name" value="Endonuclease_1"/>
    <property type="match status" value="1"/>
</dbReference>
<dbReference type="InterPro" id="IPR007346">
    <property type="entry name" value="Endonuclease-I"/>
</dbReference>
<accession>A0A7Z0MMD5</accession>
<dbReference type="EMBL" id="JACCHS010000001">
    <property type="protein sequence ID" value="NYT46331.1"/>
    <property type="molecule type" value="Genomic_DNA"/>
</dbReference>
<dbReference type="AlphaFoldDB" id="A0A7Z0MMD5"/>
<keyword evidence="2" id="KW-0378">Hydrolase</keyword>
<dbReference type="Proteomes" id="UP000537890">
    <property type="component" value="Unassembled WGS sequence"/>
</dbReference>
<sequence>MAADLYNLYPAIGAVNAMRSNYPYAAITGEGMGECNMIINGGKANPPDRAKGAVAQCLFIR</sequence>
<reference evidence="2 3" key="1">
    <citation type="submission" date="2020-05" db="EMBL/GenBank/DDBJ databases">
        <title>Horizontal transmission and recombination maintain forever young bacterial symbiont genomes.</title>
        <authorList>
            <person name="Russell S.L."/>
            <person name="Pepper-Tunick E."/>
            <person name="Svedberg J."/>
            <person name="Byrne A."/>
            <person name="Ruelas Castillo J."/>
            <person name="Vollmers C."/>
            <person name="Beinart R.A."/>
            <person name="Corbett-Detig R."/>
        </authorList>
    </citation>
    <scope>NUCLEOTIDE SEQUENCE [LARGE SCALE GENOMIC DNA]</scope>
    <source>
        <strain evidence="2">4727-3</strain>
    </source>
</reference>
<keyword evidence="2" id="KW-0255">Endonuclease</keyword>
<dbReference type="GO" id="GO:0004519">
    <property type="term" value="F:endonuclease activity"/>
    <property type="evidence" value="ECO:0007669"/>
    <property type="project" value="UniProtKB-KW"/>
</dbReference>